<dbReference type="RefSeq" id="XP_001707275.1">
    <property type="nucleotide sequence ID" value="XM_001707223.1"/>
</dbReference>
<keyword evidence="2" id="KW-1185">Reference proteome</keyword>
<dbReference type="OMA" id="SNENQFI"/>
<dbReference type="KEGG" id="gla:GL50803_0094654"/>
<dbReference type="HOGENOM" id="CLU_675179_0_0_1"/>
<name>A8BFI7_GIAIC</name>
<reference evidence="1 2" key="1">
    <citation type="journal article" date="2007" name="Science">
        <title>Genomic minimalism in the early diverging intestinal parasite Giardia lamblia.</title>
        <authorList>
            <person name="Morrison H.G."/>
            <person name="McArthur A.G."/>
            <person name="Gillin F.D."/>
            <person name="Aley S.B."/>
            <person name="Adam R.D."/>
            <person name="Olsen G.J."/>
            <person name="Best A.A."/>
            <person name="Cande W.Z."/>
            <person name="Chen F."/>
            <person name="Cipriano M.J."/>
            <person name="Davids B.J."/>
            <person name="Dawson S.C."/>
            <person name="Elmendorf H.G."/>
            <person name="Hehl A.B."/>
            <person name="Holder M.E."/>
            <person name="Huse S.M."/>
            <person name="Kim U.U."/>
            <person name="Lasek-Nesselquist E."/>
            <person name="Manning G."/>
            <person name="Nigam A."/>
            <person name="Nixon J.E."/>
            <person name="Palm D."/>
            <person name="Passamaneck N.E."/>
            <person name="Prabhu A."/>
            <person name="Reich C.I."/>
            <person name="Reiner D.S."/>
            <person name="Samuelson J."/>
            <person name="Svard S.G."/>
            <person name="Sogin M.L."/>
        </authorList>
    </citation>
    <scope>NUCLEOTIDE SEQUENCE [LARGE SCALE GENOMIC DNA]</scope>
    <source>
        <strain evidence="1 2">WB C6</strain>
    </source>
</reference>
<dbReference type="AlphaFoldDB" id="A8BFI7"/>
<dbReference type="GeneID" id="5700174"/>
<dbReference type="Proteomes" id="UP000001548">
    <property type="component" value="Unassembled WGS sequence"/>
</dbReference>
<dbReference type="EMBL" id="AACB03000002">
    <property type="protein sequence ID" value="KAE8303430.1"/>
    <property type="molecule type" value="Genomic_DNA"/>
</dbReference>
<accession>A8BFI7</accession>
<evidence type="ECO:0000313" key="2">
    <source>
        <dbReference type="Proteomes" id="UP000001548"/>
    </source>
</evidence>
<comment type="caution">
    <text evidence="1">The sequence shown here is derived from an EMBL/GenBank/DDBJ whole genome shotgun (WGS) entry which is preliminary data.</text>
</comment>
<evidence type="ECO:0000313" key="1">
    <source>
        <dbReference type="EMBL" id="KAE8303430.1"/>
    </source>
</evidence>
<sequence>MSRSSASLFNIIASPAVTRIARFILSSNENQFIHFFSALYPAGAPHTVIARSVDGSHYVIDMKARKIHNTFGRKEFLAATNTNTKLWCSIDPAKNAIFIRDWEAPKLLIYQEFTDRVPVSIALSKDYVAIVSVPYNRKHRGKDGISAEQIHALPDAATSLDNVETSSVAGSFTSDGQSLANFTGHIASVDVAYALTKEGARKGLPDLVNRPGVEKSTESGLLNFTISIYRFRKLESKDAHTKYAGQVVSKCELVRQSHLDFAASGIISTAFDHADSSQLYIALQSDELITLDTTTNELYRETTDGYPWEVLSAGYGKEYSIRVPVAGRRTQAMKLSVPISCYGTYVVSSNRESSTLYKNGEPIIEGFPPATCVSPDSAFVWFYLNGVFYELDLHKLAEMKETIQIKCL</sequence>
<organism evidence="1 2">
    <name type="scientific">Giardia intestinalis (strain ATCC 50803 / WB clone C6)</name>
    <name type="common">Giardia lamblia</name>
    <dbReference type="NCBI Taxonomy" id="184922"/>
    <lineage>
        <taxon>Eukaryota</taxon>
        <taxon>Metamonada</taxon>
        <taxon>Diplomonadida</taxon>
        <taxon>Hexamitidae</taxon>
        <taxon>Giardiinae</taxon>
        <taxon>Giardia</taxon>
    </lineage>
</organism>
<proteinExistence type="predicted"/>
<protein>
    <submittedName>
        <fullName evidence="1">Uncharacterized protein</fullName>
    </submittedName>
</protein>
<gene>
    <name evidence="1" type="ORF">GL50803_0094654</name>
</gene>
<dbReference type="VEuPathDB" id="GiardiaDB:GL50803_94654"/>